<dbReference type="InterPro" id="IPR046856">
    <property type="entry name" value="Gemin6_C"/>
</dbReference>
<dbReference type="AlphaFoldDB" id="A0A8B8CT51"/>
<proteinExistence type="predicted"/>
<evidence type="ECO:0000313" key="2">
    <source>
        <dbReference type="Proteomes" id="UP000694844"/>
    </source>
</evidence>
<sequence>MMENEVNGNMHPIFTRDPEDLMQYLNKQVCVLKEDGKEVTGWVYTIDPVSESYVLMSFTDEKTQLDIVMGSSVRQVSILDENSETYRKRIEAMFRPPEVQALSEEEMEKRKNILKSWLLKNRLPVQVTGNNGELLSISDALFIEPPYGVENCRSTNEIILGRIQGLIKNMPSDQEEWC</sequence>
<dbReference type="OrthoDB" id="77463at2759"/>
<dbReference type="CDD" id="cd11676">
    <property type="entry name" value="Gemin6"/>
    <property type="match status" value="1"/>
</dbReference>
<gene>
    <name evidence="3" type="primary">LOC111121760</name>
</gene>
<dbReference type="PANTHER" id="PTHR14710">
    <property type="entry name" value="GEM-ASSOCIATED PROTEIN 6"/>
    <property type="match status" value="1"/>
</dbReference>
<keyword evidence="2" id="KW-1185">Reference proteome</keyword>
<dbReference type="Proteomes" id="UP000694844">
    <property type="component" value="Chromosome 2"/>
</dbReference>
<dbReference type="PANTHER" id="PTHR14710:SF2">
    <property type="entry name" value="GEM-ASSOCIATED PROTEIN 6"/>
    <property type="match status" value="1"/>
</dbReference>
<dbReference type="InterPro" id="IPR009422">
    <property type="entry name" value="Gemin6"/>
</dbReference>
<dbReference type="GO" id="GO:0000387">
    <property type="term" value="P:spliceosomal snRNP assembly"/>
    <property type="evidence" value="ECO:0007669"/>
    <property type="project" value="TreeGrafter"/>
</dbReference>
<dbReference type="Pfam" id="PF20417">
    <property type="entry name" value="Gemin6_C"/>
    <property type="match status" value="1"/>
</dbReference>
<feature type="domain" description="AD" evidence="1">
    <location>
        <begin position="77"/>
        <end position="175"/>
    </location>
</feature>
<organism evidence="2 3">
    <name type="scientific">Crassostrea virginica</name>
    <name type="common">Eastern oyster</name>
    <dbReference type="NCBI Taxonomy" id="6565"/>
    <lineage>
        <taxon>Eukaryota</taxon>
        <taxon>Metazoa</taxon>
        <taxon>Spiralia</taxon>
        <taxon>Lophotrochozoa</taxon>
        <taxon>Mollusca</taxon>
        <taxon>Bivalvia</taxon>
        <taxon>Autobranchia</taxon>
        <taxon>Pteriomorphia</taxon>
        <taxon>Ostreida</taxon>
        <taxon>Ostreoidea</taxon>
        <taxon>Ostreidae</taxon>
        <taxon>Crassostrea</taxon>
    </lineage>
</organism>
<accession>A0A8B8CT51</accession>
<reference evidence="3" key="1">
    <citation type="submission" date="2025-08" db="UniProtKB">
        <authorList>
            <consortium name="RefSeq"/>
        </authorList>
    </citation>
    <scope>IDENTIFICATION</scope>
    <source>
        <tissue evidence="3">Whole sample</tissue>
    </source>
</reference>
<dbReference type="PROSITE" id="PS52001">
    <property type="entry name" value="AD"/>
    <property type="match status" value="1"/>
</dbReference>
<protein>
    <submittedName>
        <fullName evidence="3">Gem-associated protein 6-like</fullName>
    </submittedName>
</protein>
<dbReference type="GO" id="GO:0000245">
    <property type="term" value="P:spliceosomal complex assembly"/>
    <property type="evidence" value="ECO:0007669"/>
    <property type="project" value="InterPro"/>
</dbReference>
<dbReference type="KEGG" id="cvn:111121760"/>
<dbReference type="GO" id="GO:0032797">
    <property type="term" value="C:SMN complex"/>
    <property type="evidence" value="ECO:0007669"/>
    <property type="project" value="TreeGrafter"/>
</dbReference>
<name>A0A8B8CT51_CRAVI</name>
<dbReference type="InterPro" id="IPR046857">
    <property type="entry name" value="Gemin6_Sm-like_dom"/>
</dbReference>
<evidence type="ECO:0000313" key="3">
    <source>
        <dbReference type="RefSeq" id="XP_022318900.1"/>
    </source>
</evidence>
<dbReference type="Pfam" id="PF06372">
    <property type="entry name" value="Gemin6"/>
    <property type="match status" value="1"/>
</dbReference>
<evidence type="ECO:0000259" key="1">
    <source>
        <dbReference type="PROSITE" id="PS52001"/>
    </source>
</evidence>
<dbReference type="Gene3D" id="2.30.30.100">
    <property type="match status" value="1"/>
</dbReference>
<dbReference type="GeneID" id="111121760"/>
<dbReference type="GO" id="GO:0005634">
    <property type="term" value="C:nucleus"/>
    <property type="evidence" value="ECO:0007669"/>
    <property type="project" value="InterPro"/>
</dbReference>
<dbReference type="InterPro" id="IPR047574">
    <property type="entry name" value="AD"/>
</dbReference>
<dbReference type="RefSeq" id="XP_022318900.1">
    <property type="nucleotide sequence ID" value="XM_022463192.1"/>
</dbReference>